<dbReference type="OrthoDB" id="341967at2"/>
<dbReference type="GO" id="GO:0004016">
    <property type="term" value="F:adenylate cyclase activity"/>
    <property type="evidence" value="ECO:0007669"/>
    <property type="project" value="UniProtKB-ARBA"/>
</dbReference>
<name>A0A5S3PDB6_9RHOB</name>
<dbReference type="SUPFAM" id="SSF48452">
    <property type="entry name" value="TPR-like"/>
    <property type="match status" value="1"/>
</dbReference>
<dbReference type="SUPFAM" id="SSF52540">
    <property type="entry name" value="P-loop containing nucleoside triphosphate hydrolases"/>
    <property type="match status" value="1"/>
</dbReference>
<dbReference type="GO" id="GO:0009190">
    <property type="term" value="P:cyclic nucleotide biosynthetic process"/>
    <property type="evidence" value="ECO:0007669"/>
    <property type="project" value="InterPro"/>
</dbReference>
<dbReference type="Gene3D" id="3.40.50.300">
    <property type="entry name" value="P-loop containing nucleotide triphosphate hydrolases"/>
    <property type="match status" value="1"/>
</dbReference>
<keyword evidence="2" id="KW-0067">ATP-binding</keyword>
<comment type="caution">
    <text evidence="6">The sequence shown here is derived from an EMBL/GenBank/DDBJ whole genome shotgun (WGS) entry which is preliminary data.</text>
</comment>
<dbReference type="GO" id="GO:0035556">
    <property type="term" value="P:intracellular signal transduction"/>
    <property type="evidence" value="ECO:0007669"/>
    <property type="project" value="InterPro"/>
</dbReference>
<dbReference type="PROSITE" id="PS50125">
    <property type="entry name" value="GUANYLATE_CYCLASE_2"/>
    <property type="match status" value="1"/>
</dbReference>
<evidence type="ECO:0000259" key="4">
    <source>
        <dbReference type="PROSITE" id="PS50105"/>
    </source>
</evidence>
<dbReference type="GO" id="GO:0005737">
    <property type="term" value="C:cytoplasm"/>
    <property type="evidence" value="ECO:0007669"/>
    <property type="project" value="TreeGrafter"/>
</dbReference>
<dbReference type="Pfam" id="PF00211">
    <property type="entry name" value="Guanylate_cyc"/>
    <property type="match status" value="1"/>
</dbReference>
<dbReference type="PANTHER" id="PTHR16305:SF28">
    <property type="entry name" value="GUANYLATE CYCLASE DOMAIN-CONTAINING PROTEIN"/>
    <property type="match status" value="1"/>
</dbReference>
<dbReference type="InterPro" id="IPR029787">
    <property type="entry name" value="Nucleotide_cyclase"/>
</dbReference>
<evidence type="ECO:0000256" key="1">
    <source>
        <dbReference type="ARBA" id="ARBA00022741"/>
    </source>
</evidence>
<dbReference type="Pfam" id="PF00536">
    <property type="entry name" value="SAM_1"/>
    <property type="match status" value="1"/>
</dbReference>
<dbReference type="Gene3D" id="1.10.150.50">
    <property type="entry name" value="Transcription Factor, Ets-1"/>
    <property type="match status" value="1"/>
</dbReference>
<organism evidence="6 7">
    <name type="scientific">Sulfitobacter sabulilitoris</name>
    <dbReference type="NCBI Taxonomy" id="2562655"/>
    <lineage>
        <taxon>Bacteria</taxon>
        <taxon>Pseudomonadati</taxon>
        <taxon>Pseudomonadota</taxon>
        <taxon>Alphaproteobacteria</taxon>
        <taxon>Rhodobacterales</taxon>
        <taxon>Roseobacteraceae</taxon>
        <taxon>Sulfitobacter</taxon>
    </lineage>
</organism>
<dbReference type="CDD" id="cd07302">
    <property type="entry name" value="CHD"/>
    <property type="match status" value="1"/>
</dbReference>
<evidence type="ECO:0000256" key="2">
    <source>
        <dbReference type="ARBA" id="ARBA00022840"/>
    </source>
</evidence>
<dbReference type="InterPro" id="IPR001054">
    <property type="entry name" value="A/G_cyclase"/>
</dbReference>
<dbReference type="InterPro" id="IPR011990">
    <property type="entry name" value="TPR-like_helical_dom_sf"/>
</dbReference>
<dbReference type="SMART" id="SM00454">
    <property type="entry name" value="SAM"/>
    <property type="match status" value="1"/>
</dbReference>
<dbReference type="AlphaFoldDB" id="A0A5S3PDB6"/>
<dbReference type="InterPro" id="IPR041664">
    <property type="entry name" value="AAA_16"/>
</dbReference>
<reference evidence="6 7" key="1">
    <citation type="submission" date="2019-05" db="EMBL/GenBank/DDBJ databases">
        <title>Sulfitobacter sabulilitoris sp. nov., isolated from a marine sand.</title>
        <authorList>
            <person name="Yoon J.-H."/>
        </authorList>
    </citation>
    <scope>NUCLEOTIDE SEQUENCE [LARGE SCALE GENOMIC DNA]</scope>
    <source>
        <strain evidence="6 7">HSMS-29</strain>
    </source>
</reference>
<evidence type="ECO:0000313" key="7">
    <source>
        <dbReference type="Proteomes" id="UP000309550"/>
    </source>
</evidence>
<keyword evidence="3" id="KW-0802">TPR repeat</keyword>
<dbReference type="PROSITE" id="PS50105">
    <property type="entry name" value="SAM_DOMAIN"/>
    <property type="match status" value="1"/>
</dbReference>
<dbReference type="Proteomes" id="UP000309550">
    <property type="component" value="Unassembled WGS sequence"/>
</dbReference>
<dbReference type="Pfam" id="PF13191">
    <property type="entry name" value="AAA_16"/>
    <property type="match status" value="1"/>
</dbReference>
<dbReference type="SMART" id="SM00028">
    <property type="entry name" value="TPR"/>
    <property type="match status" value="4"/>
</dbReference>
<dbReference type="CDD" id="cd09487">
    <property type="entry name" value="SAM_superfamily"/>
    <property type="match status" value="1"/>
</dbReference>
<dbReference type="InterPro" id="IPR027417">
    <property type="entry name" value="P-loop_NTPase"/>
</dbReference>
<proteinExistence type="predicted"/>
<dbReference type="InterPro" id="IPR001660">
    <property type="entry name" value="SAM"/>
</dbReference>
<dbReference type="SMART" id="SM00044">
    <property type="entry name" value="CYCc"/>
    <property type="match status" value="1"/>
</dbReference>
<sequence>MGMTIDTWLDGLGLGQYSEPFRTHDIDLRALPHLTEEDLREMQISLGHRRIILAAIEAFAQTVTAQSVAGGQTHSPVRTDAEAPQTSPAERRHLTVLFADLVGFTEMTNRFDPEEMRTLLQRYQDTVAGEVSRYGGYVAKYLGDGLLVFFGWPTAYEDHLYRAVKSALEAIKRVQQILGPDGRPLASRIGVASGPVVVGDFIGSNSFEEGAATGRVLNLAARIQAHADANTVVLPAETRQLIASAFEFSDLGPVELKGFDEVQPLVQVVAERDAESRFRTIYGDADREIVGRQTERDLLQQAWARARSGAGEAVVLVGEAGIGKSRLAEEFLAKDVDADAAHVIRWNCSPYFSNSPFHPVADRMSRDAGIGPGDDDTRIADRLSRALAERGVIDTKMLPVFAALVTPASDLARPVTSLAPQEQKDLTTQTLVEAIRAQTQIKPVLLVVEDAHCIDPSTQRVIERVIATCSDIPLLVLATHRPEWVNTWADMTAVVSTLQLRKLSQDHVSDLIAAILGQVPDKAMVDTVLARTDGVPLFVEEVVRAMQSSGDLAAAEVPSTLQGAMMARLDAVPPAAKQVALTASVLGREFEPAVLCAAMGMPRPQIAGHLEELRRAGLVFESGQAGDVYVFRHALIRDTAYQSMMTATRRDQHALVAQALLTVRPAEIERAPELVARHLTEADDHAAAFAHWRAAAEKALARSASEEAVSHAQELLNGSAHLGDDALEQRVIAHILVGRSYESIGRLPESLKALSWAAEAARDELRDTLFAEAAYRFTEAALIAGERVELADTLCQQAIEHLSPDDERLRCRLLSQLARCAMHRGHFSDGARYSREAVALAERLGDLKAQFAVRMSRFFAPLKARDPQEVRDWKQQLAEMQAIADKLDDIDQGRDRSINFYICAEMGDRAGAEEALDRLDEVGQARNHLQLHWVERHGRAMMAILDGDFAAAEAFAQEALKVGRMTHGAHVEGVYGVQLFTIRREQARLHEVAPIIKRLMDDMPGDPAWKPGFAVIACELGYHDAARRILGEFDEAGFNLPMDAMYSTTLTYLSEVCIGTRDDRLAARIYDLLLPYRDITITAGVATVCNGAAARRLGGLAAMLGDWDTAREHFEAALQLDSRMRASPWIAHTKADYARGLRAQGRAADITLAERLETEALEIAAKSGMVALTSKLVGHLH</sequence>
<accession>A0A5S3PDB6</accession>
<evidence type="ECO:0000313" key="6">
    <source>
        <dbReference type="EMBL" id="TMM51758.1"/>
    </source>
</evidence>
<dbReference type="Gene3D" id="1.25.40.10">
    <property type="entry name" value="Tetratricopeptide repeat domain"/>
    <property type="match status" value="2"/>
</dbReference>
<dbReference type="InterPro" id="IPR013761">
    <property type="entry name" value="SAM/pointed_sf"/>
</dbReference>
<keyword evidence="7" id="KW-1185">Reference proteome</keyword>
<protein>
    <submittedName>
        <fullName evidence="6">Guanylate cyclase</fullName>
    </submittedName>
</protein>
<dbReference type="InterPro" id="IPR019734">
    <property type="entry name" value="TPR_rpt"/>
</dbReference>
<dbReference type="SUPFAM" id="SSF55073">
    <property type="entry name" value="Nucleotide cyclase"/>
    <property type="match status" value="1"/>
</dbReference>
<dbReference type="GO" id="GO:0005524">
    <property type="term" value="F:ATP binding"/>
    <property type="evidence" value="ECO:0007669"/>
    <property type="project" value="UniProtKB-KW"/>
</dbReference>
<feature type="domain" description="SAM" evidence="4">
    <location>
        <begin position="1"/>
        <end position="62"/>
    </location>
</feature>
<dbReference type="Gene3D" id="3.30.70.1230">
    <property type="entry name" value="Nucleotide cyclase"/>
    <property type="match status" value="1"/>
</dbReference>
<gene>
    <name evidence="6" type="ORF">FDT80_13495</name>
</gene>
<dbReference type="PANTHER" id="PTHR16305">
    <property type="entry name" value="TESTICULAR SOLUBLE ADENYLYL CYCLASE"/>
    <property type="match status" value="1"/>
</dbReference>
<feature type="repeat" description="TPR" evidence="3">
    <location>
        <begin position="1091"/>
        <end position="1124"/>
    </location>
</feature>
<dbReference type="EMBL" id="VANS01000003">
    <property type="protein sequence ID" value="TMM51758.1"/>
    <property type="molecule type" value="Genomic_DNA"/>
</dbReference>
<keyword evidence="1" id="KW-0547">Nucleotide-binding</keyword>
<evidence type="ECO:0000256" key="3">
    <source>
        <dbReference type="PROSITE-ProRule" id="PRU00339"/>
    </source>
</evidence>
<dbReference type="PROSITE" id="PS50005">
    <property type="entry name" value="TPR"/>
    <property type="match status" value="1"/>
</dbReference>
<feature type="domain" description="Guanylate cyclase" evidence="5">
    <location>
        <begin position="95"/>
        <end position="224"/>
    </location>
</feature>
<dbReference type="SUPFAM" id="SSF47769">
    <property type="entry name" value="SAM/Pointed domain"/>
    <property type="match status" value="1"/>
</dbReference>
<evidence type="ECO:0000259" key="5">
    <source>
        <dbReference type="PROSITE" id="PS50125"/>
    </source>
</evidence>